<dbReference type="Pfam" id="PF00651">
    <property type="entry name" value="BTB"/>
    <property type="match status" value="1"/>
</dbReference>
<sequence>MALIEDFYCEEKLTSLENSFGKDLFLRIDCDITWLGGTHHNDKICRDPGLLSISDVAFDNSRDPDFHIIVDGRRLAAHKLILSTHSEVLAAMFKTPMKESNENEMTIKDIEYSTMETLLKIIYTGVTDDLDNIEMALKILEVSEIYQMEAIKSLCQVKLQLNIADDNVVRLLKAADKNRASNLCNTCLEYITAKDGKILSNDELRELADGSPFIKSAISDLWFSLADCLVIEQL</sequence>
<evidence type="ECO:0000259" key="1">
    <source>
        <dbReference type="PROSITE" id="PS50097"/>
    </source>
</evidence>
<dbReference type="InterPro" id="IPR000210">
    <property type="entry name" value="BTB/POZ_dom"/>
</dbReference>
<dbReference type="Gene3D" id="3.30.710.10">
    <property type="entry name" value="Potassium Channel Kv1.1, Chain A"/>
    <property type="match status" value="1"/>
</dbReference>
<evidence type="ECO:0000313" key="2">
    <source>
        <dbReference type="EMBL" id="CAD1543256.1"/>
    </source>
</evidence>
<dbReference type="PROSITE" id="PS50097">
    <property type="entry name" value="BTB"/>
    <property type="match status" value="1"/>
</dbReference>
<dbReference type="CDD" id="cd18186">
    <property type="entry name" value="BTB_POZ_ZBTB_KLHL-like"/>
    <property type="match status" value="1"/>
</dbReference>
<protein>
    <recommendedName>
        <fullName evidence="1">BTB domain-containing protein</fullName>
    </recommendedName>
</protein>
<reference evidence="2" key="1">
    <citation type="submission" date="2020-07" db="EMBL/GenBank/DDBJ databases">
        <authorList>
            <person name="Ferguson B K."/>
        </authorList>
    </citation>
    <scope>NUCLEOTIDE SEQUENCE</scope>
    <source>
        <strain evidence="2">L06</strain>
    </source>
</reference>
<dbReference type="PANTHER" id="PTHR24413">
    <property type="entry name" value="SPECKLE-TYPE POZ PROTEIN"/>
    <property type="match status" value="1"/>
</dbReference>
<feature type="domain" description="BTB" evidence="1">
    <location>
        <begin position="64"/>
        <end position="125"/>
    </location>
</feature>
<name>A0A6V7IYR0_9HYME</name>
<gene>
    <name evidence="2" type="ORF">BBRV_LOCUS34576</name>
</gene>
<dbReference type="AlphaFoldDB" id="A0A6V7IYR0"/>
<organism evidence="2">
    <name type="scientific">Bracon brevicornis</name>
    <dbReference type="NCBI Taxonomy" id="1563983"/>
    <lineage>
        <taxon>Eukaryota</taxon>
        <taxon>Metazoa</taxon>
        <taxon>Ecdysozoa</taxon>
        <taxon>Arthropoda</taxon>
        <taxon>Hexapoda</taxon>
        <taxon>Insecta</taxon>
        <taxon>Pterygota</taxon>
        <taxon>Neoptera</taxon>
        <taxon>Endopterygota</taxon>
        <taxon>Hymenoptera</taxon>
        <taxon>Apocrita</taxon>
        <taxon>Ichneumonoidea</taxon>
        <taxon>Braconidae</taxon>
        <taxon>Braconinae</taxon>
        <taxon>Bracon</taxon>
    </lineage>
</organism>
<dbReference type="EMBL" id="CADCXW020000009">
    <property type="protein sequence ID" value="CAD1543256.1"/>
    <property type="molecule type" value="Genomic_DNA"/>
</dbReference>
<dbReference type="SUPFAM" id="SSF54695">
    <property type="entry name" value="POZ domain"/>
    <property type="match status" value="1"/>
</dbReference>
<accession>A0A6V7IYR0</accession>
<proteinExistence type="predicted"/>
<dbReference type="SMART" id="SM00225">
    <property type="entry name" value="BTB"/>
    <property type="match status" value="1"/>
</dbReference>
<dbReference type="InterPro" id="IPR011333">
    <property type="entry name" value="SKP1/BTB/POZ_sf"/>
</dbReference>